<dbReference type="EMBL" id="JBHUEM010000005">
    <property type="protein sequence ID" value="MFD1736182.1"/>
    <property type="molecule type" value="Genomic_DNA"/>
</dbReference>
<gene>
    <name evidence="1" type="ORF">ACFSCX_06345</name>
</gene>
<evidence type="ECO:0000313" key="2">
    <source>
        <dbReference type="Proteomes" id="UP001597214"/>
    </source>
</evidence>
<comment type="caution">
    <text evidence="1">The sequence shown here is derived from an EMBL/GenBank/DDBJ whole genome shotgun (WGS) entry which is preliminary data.</text>
</comment>
<evidence type="ECO:0000313" key="1">
    <source>
        <dbReference type="EMBL" id="MFD1736182.1"/>
    </source>
</evidence>
<name>A0ABW4LNT3_9BACI</name>
<dbReference type="Proteomes" id="UP001597214">
    <property type="component" value="Unassembled WGS sequence"/>
</dbReference>
<accession>A0ABW4LNT3</accession>
<dbReference type="RefSeq" id="WP_377927329.1">
    <property type="nucleotide sequence ID" value="NZ_JBHUEM010000005.1"/>
</dbReference>
<sequence length="49" mass="5911">MKKNRESLFNDKPLTKLPKYNLEDDHMYKLSQQLDSKVKKLKKQMERGS</sequence>
<reference evidence="2" key="1">
    <citation type="journal article" date="2019" name="Int. J. Syst. Evol. Microbiol.">
        <title>The Global Catalogue of Microorganisms (GCM) 10K type strain sequencing project: providing services to taxonomists for standard genome sequencing and annotation.</title>
        <authorList>
            <consortium name="The Broad Institute Genomics Platform"/>
            <consortium name="The Broad Institute Genome Sequencing Center for Infectious Disease"/>
            <person name="Wu L."/>
            <person name="Ma J."/>
        </authorList>
    </citation>
    <scope>NUCLEOTIDE SEQUENCE [LARGE SCALE GENOMIC DNA]</scope>
    <source>
        <strain evidence="2">CCUG 49339</strain>
    </source>
</reference>
<keyword evidence="2" id="KW-1185">Reference proteome</keyword>
<proteinExistence type="predicted"/>
<evidence type="ECO:0008006" key="3">
    <source>
        <dbReference type="Google" id="ProtNLM"/>
    </source>
</evidence>
<organism evidence="1 2">
    <name type="scientific">Bacillus salitolerans</name>
    <dbReference type="NCBI Taxonomy" id="1437434"/>
    <lineage>
        <taxon>Bacteria</taxon>
        <taxon>Bacillati</taxon>
        <taxon>Bacillota</taxon>
        <taxon>Bacilli</taxon>
        <taxon>Bacillales</taxon>
        <taxon>Bacillaceae</taxon>
        <taxon>Bacillus</taxon>
    </lineage>
</organism>
<protein>
    <recommendedName>
        <fullName evidence="3">Fur-regulated basic protein B</fullName>
    </recommendedName>
</protein>